<dbReference type="GO" id="GO:0003950">
    <property type="term" value="F:NAD+ poly-ADP-ribosyltransferase activity"/>
    <property type="evidence" value="ECO:0007669"/>
    <property type="project" value="TreeGrafter"/>
</dbReference>
<accession>A0A4W4H878</accession>
<dbReference type="GO" id="GO:0010629">
    <property type="term" value="P:negative regulation of gene expression"/>
    <property type="evidence" value="ECO:0007669"/>
    <property type="project" value="TreeGrafter"/>
</dbReference>
<dbReference type="GO" id="GO:1990404">
    <property type="term" value="F:NAD+-protein mono-ADP-ribosyltransferase activity"/>
    <property type="evidence" value="ECO:0007669"/>
    <property type="project" value="TreeGrafter"/>
</dbReference>
<dbReference type="GO" id="GO:0044389">
    <property type="term" value="F:ubiquitin-like protein ligase binding"/>
    <property type="evidence" value="ECO:0007669"/>
    <property type="project" value="TreeGrafter"/>
</dbReference>
<keyword evidence="4" id="KW-0520">NAD</keyword>
<dbReference type="GO" id="GO:0005737">
    <property type="term" value="C:cytoplasm"/>
    <property type="evidence" value="ECO:0007669"/>
    <property type="project" value="TreeGrafter"/>
</dbReference>
<evidence type="ECO:0000256" key="5">
    <source>
        <dbReference type="ARBA" id="ARBA00023242"/>
    </source>
</evidence>
<reference evidence="7" key="1">
    <citation type="journal article" date="2014" name="Science">
        <title>Nonhuman genetics. Genomic basis for the convergent evolution of electric organs.</title>
        <authorList>
            <person name="Gallant J.R."/>
            <person name="Traeger L.L."/>
            <person name="Volkening J.D."/>
            <person name="Moffett H."/>
            <person name="Chen P.H."/>
            <person name="Novina C.D."/>
            <person name="Phillips G.N.Jr."/>
            <person name="Anand R."/>
            <person name="Wells G.B."/>
            <person name="Pinch M."/>
            <person name="Guth R."/>
            <person name="Unguez G.A."/>
            <person name="Albert J.S."/>
            <person name="Zakon H.H."/>
            <person name="Samanta M.P."/>
            <person name="Sussman M.R."/>
        </authorList>
    </citation>
    <scope>NUCLEOTIDE SEQUENCE [LARGE SCALE GENOMIC DNA]</scope>
</reference>
<gene>
    <name evidence="6" type="primary">ACTA2</name>
</gene>
<keyword evidence="2" id="KW-0328">Glycosyltransferase</keyword>
<dbReference type="Proteomes" id="UP000314983">
    <property type="component" value="Chromosome 25"/>
</dbReference>
<evidence type="ECO:0000256" key="2">
    <source>
        <dbReference type="ARBA" id="ARBA00022676"/>
    </source>
</evidence>
<dbReference type="GO" id="GO:0003714">
    <property type="term" value="F:transcription corepressor activity"/>
    <property type="evidence" value="ECO:0007669"/>
    <property type="project" value="TreeGrafter"/>
</dbReference>
<dbReference type="PANTHER" id="PTHR14453:SF70">
    <property type="entry name" value="PROTEIN MONO-ADP-RIBOSYLTRANSFERASE PARP9"/>
    <property type="match status" value="1"/>
</dbReference>
<evidence type="ECO:0000313" key="6">
    <source>
        <dbReference type="Ensembl" id="ENSEEEP00000047661.2"/>
    </source>
</evidence>
<evidence type="ECO:0000313" key="7">
    <source>
        <dbReference type="Proteomes" id="UP000314983"/>
    </source>
</evidence>
<evidence type="ECO:0000256" key="4">
    <source>
        <dbReference type="ARBA" id="ARBA00023027"/>
    </source>
</evidence>
<dbReference type="InterPro" id="IPR052056">
    <property type="entry name" value="Mono-ARTD/PARP"/>
</dbReference>
<reference evidence="7" key="2">
    <citation type="journal article" date="2017" name="Sci. Adv.">
        <title>A tail of two voltages: Proteomic comparison of the three electric organs of the electric eel.</title>
        <authorList>
            <person name="Traeger L.L."/>
            <person name="Sabat G."/>
            <person name="Barrett-Wilt G.A."/>
            <person name="Wells G.B."/>
            <person name="Sussman M.R."/>
        </authorList>
    </citation>
    <scope>NUCLEOTIDE SEQUENCE [LARGE SCALE GENOMIC DNA]</scope>
</reference>
<protein>
    <recommendedName>
        <fullName evidence="8">PARP catalytic domain-containing protein</fullName>
    </recommendedName>
</protein>
<evidence type="ECO:0000256" key="1">
    <source>
        <dbReference type="ARBA" id="ARBA00004123"/>
    </source>
</evidence>
<comment type="subcellular location">
    <subcellularLocation>
        <location evidence="1">Nucleus</location>
    </subcellularLocation>
</comment>
<dbReference type="SUPFAM" id="SSF56399">
    <property type="entry name" value="ADP-ribosylation"/>
    <property type="match status" value="1"/>
</dbReference>
<dbReference type="STRING" id="8005.ENSEEEP00000047661"/>
<proteinExistence type="predicted"/>
<keyword evidence="5" id="KW-0539">Nucleus</keyword>
<dbReference type="GO" id="GO:0005634">
    <property type="term" value="C:nucleus"/>
    <property type="evidence" value="ECO:0007669"/>
    <property type="project" value="UniProtKB-SubCell"/>
</dbReference>
<keyword evidence="3" id="KW-0808">Transferase</keyword>
<reference evidence="6" key="3">
    <citation type="submission" date="2020-05" db="EMBL/GenBank/DDBJ databases">
        <title>Electrophorus electricus (electric eel) genome, fEleEle1, primary haplotype.</title>
        <authorList>
            <person name="Myers G."/>
            <person name="Meyer A."/>
            <person name="Fedrigo O."/>
            <person name="Formenti G."/>
            <person name="Rhie A."/>
            <person name="Tracey A."/>
            <person name="Sims Y."/>
            <person name="Jarvis E.D."/>
        </authorList>
    </citation>
    <scope>NUCLEOTIDE SEQUENCE [LARGE SCALE GENOMIC DNA]</scope>
</reference>
<evidence type="ECO:0008006" key="8">
    <source>
        <dbReference type="Google" id="ProtNLM"/>
    </source>
</evidence>
<dbReference type="Ensembl" id="ENSEEET00000048186.2">
    <property type="protein sequence ID" value="ENSEEEP00000047661.2"/>
    <property type="gene ID" value="ENSEEEG00000022432.2"/>
</dbReference>
<dbReference type="GO" id="GO:0070212">
    <property type="term" value="P:protein poly-ADP-ribosylation"/>
    <property type="evidence" value="ECO:0007669"/>
    <property type="project" value="TreeGrafter"/>
</dbReference>
<dbReference type="GO" id="GO:0060335">
    <property type="term" value="P:positive regulation of type II interferon-mediated signaling pathway"/>
    <property type="evidence" value="ECO:0007669"/>
    <property type="project" value="TreeGrafter"/>
</dbReference>
<evidence type="ECO:0000256" key="3">
    <source>
        <dbReference type="ARBA" id="ARBA00022679"/>
    </source>
</evidence>
<dbReference type="OMA" id="VEAMCCK"/>
<reference evidence="6" key="4">
    <citation type="submission" date="2025-08" db="UniProtKB">
        <authorList>
            <consortium name="Ensembl"/>
        </authorList>
    </citation>
    <scope>IDENTIFICATION</scope>
</reference>
<name>A0A4W4H878_ELEEL</name>
<dbReference type="Gene3D" id="3.90.228.10">
    <property type="match status" value="1"/>
</dbReference>
<sequence>ARSSAFDDSEDSGRTPCIELFTNSPEALREAQAWAVRMLHMHSTSAEVKNNLIVHFGQEDHTALMNLQAIFNVVITEFFRKGKCGILIIGGASVAISSAAIHVESMLCQAQDYFAQIEEEDLLHSVVRWEGLRGSEGPRISFYSLYSKMPKLPSQSYYERTPIDLSDSADKERQRKYVEKMENYALKQLFELNRERVMGKPQWLYQCVRAQFCDQICRVGFQREYAPPEEQGYGAGIYFTTEMKRALELWEDRSEEFIYIIEAQVLTGKSIKGSPELIVPPPTGSDPLDCYNSVTSDLKDIYVIFHSQQALPQFLITCTKILTLWDYSLNCNTDNDVLVVYSWILNANS</sequence>
<organism evidence="6 7">
    <name type="scientific">Electrophorus electricus</name>
    <name type="common">Electric eel</name>
    <name type="synonym">Gymnotus electricus</name>
    <dbReference type="NCBI Taxonomy" id="8005"/>
    <lineage>
        <taxon>Eukaryota</taxon>
        <taxon>Metazoa</taxon>
        <taxon>Chordata</taxon>
        <taxon>Craniata</taxon>
        <taxon>Vertebrata</taxon>
        <taxon>Euteleostomi</taxon>
        <taxon>Actinopterygii</taxon>
        <taxon>Neopterygii</taxon>
        <taxon>Teleostei</taxon>
        <taxon>Ostariophysi</taxon>
        <taxon>Gymnotiformes</taxon>
        <taxon>Gymnotoidei</taxon>
        <taxon>Gymnotidae</taxon>
        <taxon>Electrophorus</taxon>
    </lineage>
</organism>
<keyword evidence="7" id="KW-1185">Reference proteome</keyword>
<dbReference type="GeneTree" id="ENSGT00940000158837"/>
<reference evidence="6" key="5">
    <citation type="submission" date="2025-09" db="UniProtKB">
        <authorList>
            <consortium name="Ensembl"/>
        </authorList>
    </citation>
    <scope>IDENTIFICATION</scope>
</reference>
<dbReference type="PANTHER" id="PTHR14453">
    <property type="entry name" value="PARP/ZINC FINGER CCCH TYPE DOMAIN CONTAINING PROTEIN"/>
    <property type="match status" value="1"/>
</dbReference>
<dbReference type="AlphaFoldDB" id="A0A4W4H878"/>